<dbReference type="SUPFAM" id="SSF47240">
    <property type="entry name" value="Ferritin-like"/>
    <property type="match status" value="1"/>
</dbReference>
<dbReference type="Gene3D" id="1.10.620.20">
    <property type="entry name" value="Ribonucleotide Reductase, subunit A"/>
    <property type="match status" value="1"/>
</dbReference>
<comment type="caution">
    <text evidence="3">The sequence shown here is derived from an EMBL/GenBank/DDBJ whole genome shotgun (WGS) entry which is preliminary data.</text>
</comment>
<name>A0ABP5VIH9_9ACTN</name>
<dbReference type="RefSeq" id="WP_344586595.1">
    <property type="nucleotide sequence ID" value="NZ_BAAARW010000002.1"/>
</dbReference>
<dbReference type="EMBL" id="BAAARW010000002">
    <property type="protein sequence ID" value="GAA2400265.1"/>
    <property type="molecule type" value="Genomic_DNA"/>
</dbReference>
<evidence type="ECO:0000256" key="2">
    <source>
        <dbReference type="SAM" id="Phobius"/>
    </source>
</evidence>
<evidence type="ECO:0000313" key="3">
    <source>
        <dbReference type="EMBL" id="GAA2400265.1"/>
    </source>
</evidence>
<reference evidence="4" key="1">
    <citation type="journal article" date="2019" name="Int. J. Syst. Evol. Microbiol.">
        <title>The Global Catalogue of Microorganisms (GCM) 10K type strain sequencing project: providing services to taxonomists for standard genome sequencing and annotation.</title>
        <authorList>
            <consortium name="The Broad Institute Genomics Platform"/>
            <consortium name="The Broad Institute Genome Sequencing Center for Infectious Disease"/>
            <person name="Wu L."/>
            <person name="Ma J."/>
        </authorList>
    </citation>
    <scope>NUCLEOTIDE SEQUENCE [LARGE SCALE GENOMIC DNA]</scope>
    <source>
        <strain evidence="4">JCM 3325</strain>
    </source>
</reference>
<dbReference type="Proteomes" id="UP001501231">
    <property type="component" value="Unassembled WGS sequence"/>
</dbReference>
<keyword evidence="2" id="KW-0472">Membrane</keyword>
<feature type="compositionally biased region" description="Basic residues" evidence="1">
    <location>
        <begin position="244"/>
        <end position="256"/>
    </location>
</feature>
<evidence type="ECO:0000256" key="1">
    <source>
        <dbReference type="SAM" id="MobiDB-lite"/>
    </source>
</evidence>
<keyword evidence="2" id="KW-0812">Transmembrane</keyword>
<keyword evidence="4" id="KW-1185">Reference proteome</keyword>
<proteinExistence type="predicted"/>
<keyword evidence="2" id="KW-1133">Transmembrane helix</keyword>
<dbReference type="InterPro" id="IPR012348">
    <property type="entry name" value="RNR-like"/>
</dbReference>
<dbReference type="InterPro" id="IPR009078">
    <property type="entry name" value="Ferritin-like_SF"/>
</dbReference>
<gene>
    <name evidence="3" type="ORF">GCM10010191_04250</name>
</gene>
<evidence type="ECO:0000313" key="4">
    <source>
        <dbReference type="Proteomes" id="UP001501231"/>
    </source>
</evidence>
<organism evidence="3 4">
    <name type="scientific">Actinomadura vinacea</name>
    <dbReference type="NCBI Taxonomy" id="115336"/>
    <lineage>
        <taxon>Bacteria</taxon>
        <taxon>Bacillati</taxon>
        <taxon>Actinomycetota</taxon>
        <taxon>Actinomycetes</taxon>
        <taxon>Streptosporangiales</taxon>
        <taxon>Thermomonosporaceae</taxon>
        <taxon>Actinomadura</taxon>
    </lineage>
</organism>
<accession>A0ABP5VIH9</accession>
<feature type="transmembrane region" description="Helical" evidence="2">
    <location>
        <begin position="122"/>
        <end position="141"/>
    </location>
</feature>
<feature type="transmembrane region" description="Helical" evidence="2">
    <location>
        <begin position="185"/>
        <end position="204"/>
    </location>
</feature>
<sequence length="256" mass="27946">MVTDTKAGGFAGWLRDFEEQARARAAAGDPEWARGARLEPCVVRSLQRFQVGEDGDGAFLIGKAERAGDAEYAAAVRLFIAEEQNHARMLGRLLDAAGAGTIGAHWSDAIFVRARRAMGLRVELMVLLVAEVIALGFYRALYEGAGDPLAAEVAGRLLADERRHVPFHCRRMRQGLERVPRPLRAAALLAWRAAVAGGALIIVADHGRALRRLGRGRARFVRDVLAEARAAAAEISRPPGRGAWPRRRRPGRRPGR</sequence>
<feature type="region of interest" description="Disordered" evidence="1">
    <location>
        <begin position="235"/>
        <end position="256"/>
    </location>
</feature>
<dbReference type="CDD" id="cd00657">
    <property type="entry name" value="Ferritin_like"/>
    <property type="match status" value="1"/>
</dbReference>
<protein>
    <submittedName>
        <fullName evidence="3">Ferritin-like domain-containing protein</fullName>
    </submittedName>
</protein>